<dbReference type="EMBL" id="WVUK01000005">
    <property type="protein sequence ID" value="KAF7496507.1"/>
    <property type="molecule type" value="Genomic_DNA"/>
</dbReference>
<keyword evidence="1" id="KW-0723">Serine/threonine-protein kinase</keyword>
<keyword evidence="3 6" id="KW-0547">Nucleotide-binding</keyword>
<evidence type="ECO:0000256" key="2">
    <source>
        <dbReference type="ARBA" id="ARBA00022679"/>
    </source>
</evidence>
<dbReference type="InterPro" id="IPR008271">
    <property type="entry name" value="Ser/Thr_kinase_AS"/>
</dbReference>
<evidence type="ECO:0000313" key="8">
    <source>
        <dbReference type="EMBL" id="KAF7496507.1"/>
    </source>
</evidence>
<dbReference type="EnsemblMetazoa" id="SSS_6648s_mrna">
    <property type="protein sequence ID" value="KAF7496507.1"/>
    <property type="gene ID" value="SSS_6648"/>
</dbReference>
<keyword evidence="2" id="KW-0808">Transferase</keyword>
<evidence type="ECO:0000313" key="10">
    <source>
        <dbReference type="Proteomes" id="UP000070412"/>
    </source>
</evidence>
<evidence type="ECO:0000256" key="5">
    <source>
        <dbReference type="ARBA" id="ARBA00022840"/>
    </source>
</evidence>
<reference evidence="9" key="3">
    <citation type="submission" date="2022-06" db="UniProtKB">
        <authorList>
            <consortium name="EnsemblMetazoa"/>
        </authorList>
    </citation>
    <scope>IDENTIFICATION</scope>
</reference>
<dbReference type="PROSITE" id="PS00107">
    <property type="entry name" value="PROTEIN_KINASE_ATP"/>
    <property type="match status" value="1"/>
</dbReference>
<organism evidence="8">
    <name type="scientific">Sarcoptes scabiei</name>
    <name type="common">Itch mite</name>
    <name type="synonym">Acarus scabiei</name>
    <dbReference type="NCBI Taxonomy" id="52283"/>
    <lineage>
        <taxon>Eukaryota</taxon>
        <taxon>Metazoa</taxon>
        <taxon>Ecdysozoa</taxon>
        <taxon>Arthropoda</taxon>
        <taxon>Chelicerata</taxon>
        <taxon>Arachnida</taxon>
        <taxon>Acari</taxon>
        <taxon>Acariformes</taxon>
        <taxon>Sarcoptiformes</taxon>
        <taxon>Astigmata</taxon>
        <taxon>Psoroptidia</taxon>
        <taxon>Sarcoptoidea</taxon>
        <taxon>Sarcoptidae</taxon>
        <taxon>Sarcoptinae</taxon>
        <taxon>Sarcoptes</taxon>
    </lineage>
</organism>
<evidence type="ECO:0000256" key="1">
    <source>
        <dbReference type="ARBA" id="ARBA00022527"/>
    </source>
</evidence>
<evidence type="ECO:0000256" key="6">
    <source>
        <dbReference type="PROSITE-ProRule" id="PRU10141"/>
    </source>
</evidence>
<dbReference type="AlphaFoldDB" id="A0A834RIB7"/>
<dbReference type="InterPro" id="IPR000719">
    <property type="entry name" value="Prot_kinase_dom"/>
</dbReference>
<keyword evidence="10" id="KW-1185">Reference proteome</keyword>
<evidence type="ECO:0000259" key="7">
    <source>
        <dbReference type="PROSITE" id="PS50011"/>
    </source>
</evidence>
<dbReference type="InterPro" id="IPR011009">
    <property type="entry name" value="Kinase-like_dom_sf"/>
</dbReference>
<dbReference type="FunFam" id="3.30.200.20:FF:000131">
    <property type="entry name" value="Dual specificity protein kinase TTK"/>
    <property type="match status" value="1"/>
</dbReference>
<keyword evidence="5 6" id="KW-0067">ATP-binding</keyword>
<dbReference type="PANTHER" id="PTHR22974">
    <property type="entry name" value="MIXED LINEAGE PROTEIN KINASE"/>
    <property type="match status" value="1"/>
</dbReference>
<evidence type="ECO:0000256" key="3">
    <source>
        <dbReference type="ARBA" id="ARBA00022741"/>
    </source>
</evidence>
<feature type="domain" description="Protein kinase" evidence="7">
    <location>
        <begin position="416"/>
        <end position="684"/>
    </location>
</feature>
<gene>
    <name evidence="8" type="ORF">SSS_6648</name>
</gene>
<dbReference type="GO" id="GO:0007094">
    <property type="term" value="P:mitotic spindle assembly checkpoint signaling"/>
    <property type="evidence" value="ECO:0007669"/>
    <property type="project" value="TreeGrafter"/>
</dbReference>
<dbReference type="SMART" id="SM00220">
    <property type="entry name" value="S_TKc"/>
    <property type="match status" value="1"/>
</dbReference>
<dbReference type="GO" id="GO:0004712">
    <property type="term" value="F:protein serine/threonine/tyrosine kinase activity"/>
    <property type="evidence" value="ECO:0007669"/>
    <property type="project" value="TreeGrafter"/>
</dbReference>
<dbReference type="GO" id="GO:0007059">
    <property type="term" value="P:chromosome segregation"/>
    <property type="evidence" value="ECO:0007669"/>
    <property type="project" value="TreeGrafter"/>
</dbReference>
<protein>
    <submittedName>
        <fullName evidence="8">Serine/threonine-protein kinase mph1</fullName>
    </submittedName>
</protein>
<sequence length="737" mass="84196">MNGSKTTDKFKVHLRKKLPTSLSKENFDSIINHMSKTDENDSCLQNTNANDDQIDGKLFSTTNNYSNGDSILTEIAHFLNIPNNILSTPKRNFNTYSKFSENHREKHSNADDLKSDEIENDAKIVNNNNLNSEELSAASQSDYANSNSYSRTYDFERFEARRRLELLKQKADLVDKFTKATLQSLDDEDDHLNDKVHNLEDSEIDKLTDSFEPRYVKEINFEILKHPSSQQQISVQMLSSDRSAPTKSLKKNTRSCPRARLKRFPCKKDSKSALNLDSKMSSVADYDQTFPKPISISEEQSKMDVQNRSASYNAQKFDKFEPKSNLSLLEKEAALEKIDALSSDERSETGKGLDNQSDDLEHIQKLAYRSISKHIDNDQSVKKNKNFDFDDSSSKIALDRPNVLKIKKISVNNKSYQVLNKIGKGGSSIVYQVYCQESQKILALKMVDLKNADSSILNGFRSEINLLKRLSQCERVVKMFDFEFRDHNKDLLIVLEKGDADLSNVLKTHSQSKQNKLSPHLIKLYWQEMLEAVKEIHSHNIVHSDLKPVNFILVSGKLKLIDFGIANTIQADQTNVYKETIIGTIDYMAPESFRKQKEHHNLVKFNQKVDIWSLGIILYNLVYGVTPFSRFGSDNIRKSIAIINGNIEYGPIEDQLLLDVIKNCLQINPLKRPSAVELLNHPYLISTNAKDSKEIVKELPSKNSNFQLPDNLLDQIRNLTPNTLKTFSMLVETFSKK</sequence>
<dbReference type="GO" id="GO:0034501">
    <property type="term" value="P:protein localization to kinetochore"/>
    <property type="evidence" value="ECO:0007669"/>
    <property type="project" value="TreeGrafter"/>
</dbReference>
<dbReference type="InterPro" id="IPR017441">
    <property type="entry name" value="Protein_kinase_ATP_BS"/>
</dbReference>
<dbReference type="GO" id="GO:0005524">
    <property type="term" value="F:ATP binding"/>
    <property type="evidence" value="ECO:0007669"/>
    <property type="project" value="UniProtKB-UniRule"/>
</dbReference>
<dbReference type="GO" id="GO:0000776">
    <property type="term" value="C:kinetochore"/>
    <property type="evidence" value="ECO:0007669"/>
    <property type="project" value="TreeGrafter"/>
</dbReference>
<proteinExistence type="predicted"/>
<dbReference type="PANTHER" id="PTHR22974:SF21">
    <property type="entry name" value="DUAL SPECIFICITY PROTEIN KINASE TTK"/>
    <property type="match status" value="1"/>
</dbReference>
<dbReference type="Proteomes" id="UP000070412">
    <property type="component" value="Unassembled WGS sequence"/>
</dbReference>
<name>A0A834RIB7_SARSC</name>
<evidence type="ECO:0000313" key="9">
    <source>
        <dbReference type="EnsemblMetazoa" id="KAF7496507.1"/>
    </source>
</evidence>
<dbReference type="OrthoDB" id="20524at2759"/>
<dbReference type="PROSITE" id="PS00108">
    <property type="entry name" value="PROTEIN_KINASE_ST"/>
    <property type="match status" value="1"/>
</dbReference>
<reference evidence="10" key="1">
    <citation type="journal article" date="2020" name="PLoS Negl. Trop. Dis.">
        <title>High-quality nuclear genome for Sarcoptes scabiei-A critical resource for a neglected parasite.</title>
        <authorList>
            <person name="Korhonen P.K."/>
            <person name="Gasser R.B."/>
            <person name="Ma G."/>
            <person name="Wang T."/>
            <person name="Stroehlein A.J."/>
            <person name="Young N.D."/>
            <person name="Ang C.S."/>
            <person name="Fernando D.D."/>
            <person name="Lu H.C."/>
            <person name="Taylor S."/>
            <person name="Reynolds S.L."/>
            <person name="Mofiz E."/>
            <person name="Najaraj S.H."/>
            <person name="Gowda H."/>
            <person name="Madugundu A."/>
            <person name="Renuse S."/>
            <person name="Holt D."/>
            <person name="Pandey A."/>
            <person name="Papenfuss A.T."/>
            <person name="Fischer K."/>
        </authorList>
    </citation>
    <scope>NUCLEOTIDE SEQUENCE [LARGE SCALE GENOMIC DNA]</scope>
</reference>
<dbReference type="GO" id="GO:0005634">
    <property type="term" value="C:nucleus"/>
    <property type="evidence" value="ECO:0007669"/>
    <property type="project" value="TreeGrafter"/>
</dbReference>
<dbReference type="SUPFAM" id="SSF56112">
    <property type="entry name" value="Protein kinase-like (PK-like)"/>
    <property type="match status" value="1"/>
</dbReference>
<reference evidence="8" key="2">
    <citation type="submission" date="2020-01" db="EMBL/GenBank/DDBJ databases">
        <authorList>
            <person name="Korhonen P.K.K."/>
            <person name="Guangxu M.G."/>
            <person name="Wang T.W."/>
            <person name="Stroehlein A.J.S."/>
            <person name="Young N.D."/>
            <person name="Ang C.-S.A."/>
            <person name="Fernando D.W.F."/>
            <person name="Lu H.L."/>
            <person name="Taylor S.T."/>
            <person name="Ehtesham M.E.M."/>
            <person name="Najaraj S.H.N."/>
            <person name="Harsha G.H.G."/>
            <person name="Madugundu A.M."/>
            <person name="Renuse S.R."/>
            <person name="Holt D.H."/>
            <person name="Pandey A.P."/>
            <person name="Papenfuss A.P."/>
            <person name="Gasser R.B.G."/>
            <person name="Fischer K.F."/>
        </authorList>
    </citation>
    <scope>NUCLEOTIDE SEQUENCE</scope>
    <source>
        <strain evidence="8">SSS_KF_BRIS2020</strain>
    </source>
</reference>
<dbReference type="PROSITE" id="PS50011">
    <property type="entry name" value="PROTEIN_KINASE_DOM"/>
    <property type="match status" value="1"/>
</dbReference>
<dbReference type="Gene3D" id="3.30.200.20">
    <property type="entry name" value="Phosphorylase Kinase, domain 1"/>
    <property type="match status" value="1"/>
</dbReference>
<evidence type="ECO:0000256" key="4">
    <source>
        <dbReference type="ARBA" id="ARBA00022777"/>
    </source>
</evidence>
<keyword evidence="4 8" id="KW-0418">Kinase</keyword>
<dbReference type="GO" id="GO:0004674">
    <property type="term" value="F:protein serine/threonine kinase activity"/>
    <property type="evidence" value="ECO:0007669"/>
    <property type="project" value="UniProtKB-KW"/>
</dbReference>
<dbReference type="Gene3D" id="1.10.510.10">
    <property type="entry name" value="Transferase(Phosphotransferase) domain 1"/>
    <property type="match status" value="1"/>
</dbReference>
<dbReference type="GO" id="GO:0033316">
    <property type="term" value="P:meiotic spindle assembly checkpoint signaling"/>
    <property type="evidence" value="ECO:0007669"/>
    <property type="project" value="TreeGrafter"/>
</dbReference>
<accession>A0A834RIB7</accession>
<feature type="binding site" evidence="6">
    <location>
        <position position="445"/>
    </location>
    <ligand>
        <name>ATP</name>
        <dbReference type="ChEBI" id="CHEBI:30616"/>
    </ligand>
</feature>
<dbReference type="Pfam" id="PF00069">
    <property type="entry name" value="Pkinase"/>
    <property type="match status" value="1"/>
</dbReference>